<dbReference type="GO" id="GO:0047553">
    <property type="term" value="F:2-oxoglutarate synthase activity"/>
    <property type="evidence" value="ECO:0007669"/>
    <property type="project" value="UniProtKB-EC"/>
</dbReference>
<dbReference type="Proteomes" id="UP000051124">
    <property type="component" value="Unassembled WGS sequence"/>
</dbReference>
<evidence type="ECO:0000259" key="3">
    <source>
        <dbReference type="Pfam" id="PF17147"/>
    </source>
</evidence>
<evidence type="ECO:0000256" key="1">
    <source>
        <dbReference type="ARBA" id="ARBA00023002"/>
    </source>
</evidence>
<proteinExistence type="predicted"/>
<dbReference type="FunFam" id="3.40.50.970:FF:000022">
    <property type="entry name" value="2-oxoglutarate ferredoxin oxidoreductase alpha subunit"/>
    <property type="match status" value="1"/>
</dbReference>
<organism evidence="4 5">
    <name type="scientific">candidate division TA06 bacterium DG_26</name>
    <dbReference type="NCBI Taxonomy" id="1703771"/>
    <lineage>
        <taxon>Bacteria</taxon>
        <taxon>Bacteria division TA06</taxon>
    </lineage>
</organism>
<keyword evidence="1 4" id="KW-0560">Oxidoreductase</keyword>
<dbReference type="CDD" id="cd07034">
    <property type="entry name" value="TPP_PYR_PFOR_IOR-alpha_like"/>
    <property type="match status" value="1"/>
</dbReference>
<dbReference type="InterPro" id="IPR009014">
    <property type="entry name" value="Transketo_C/PFOR_II"/>
</dbReference>
<sequence length="382" mass="41772">MRKPSPPRTKMMQGNEACVEGAIAAGVGFFAGYPITPSSEIAELMAEKLPQRGGVFIQMEDEIGAMGAVIGASLAGAKAMTATSGPGFSLKQENLGYASMTEVPCVIVNVQRGGPSTGLPTLPSQGDVMQARWGAHGDHPVIALVASSVEDTFNQTVRSFSLAEQYRVPVVLLLDEIVGHVNEKARIPSADEIEVAERKKPTVPPDQYHPYEPTESDIPPMANFGEGFRFHVTGLSHDRTGFPTNDPKEIDQLIRRINRKVDRYRDDIIECREYGLDDARLGVFAYGSTARSARRAAYLARQEGIKVGLLEPLVLWPFPEAEVFALAQKVSHIIVPEMNLGQIAHEVRCSCRGKAEVQSLTRVDGELIRPAQILEEIREISR</sequence>
<feature type="domain" description="Pyruvate flavodoxin/ferredoxin oxidoreductase pyrimidine binding" evidence="2">
    <location>
        <begin position="20"/>
        <end position="254"/>
    </location>
</feature>
<dbReference type="EC" id="1.2.7.3" evidence="4"/>
<dbReference type="PANTHER" id="PTHR32154">
    <property type="entry name" value="PYRUVATE-FLAVODOXIN OXIDOREDUCTASE-RELATED"/>
    <property type="match status" value="1"/>
</dbReference>
<dbReference type="AlphaFoldDB" id="A0A0S7WL38"/>
<comment type="caution">
    <text evidence="4">The sequence shown here is derived from an EMBL/GenBank/DDBJ whole genome shotgun (WGS) entry which is preliminary data.</text>
</comment>
<dbReference type="SUPFAM" id="SSF52922">
    <property type="entry name" value="TK C-terminal domain-like"/>
    <property type="match status" value="1"/>
</dbReference>
<evidence type="ECO:0000313" key="5">
    <source>
        <dbReference type="Proteomes" id="UP000051124"/>
    </source>
</evidence>
<dbReference type="InterPro" id="IPR033412">
    <property type="entry name" value="PFOR_II"/>
</dbReference>
<dbReference type="Gene3D" id="3.40.50.970">
    <property type="match status" value="1"/>
</dbReference>
<dbReference type="PATRIC" id="fig|1703771.3.peg.111"/>
<evidence type="ECO:0000259" key="2">
    <source>
        <dbReference type="Pfam" id="PF01855"/>
    </source>
</evidence>
<dbReference type="NCBIfam" id="NF006412">
    <property type="entry name" value="PRK08659.1"/>
    <property type="match status" value="1"/>
</dbReference>
<dbReference type="InterPro" id="IPR029061">
    <property type="entry name" value="THDP-binding"/>
</dbReference>
<feature type="domain" description="Pyruvate:ferredoxin oxidoreductase core" evidence="3">
    <location>
        <begin position="281"/>
        <end position="373"/>
    </location>
</feature>
<dbReference type="Pfam" id="PF17147">
    <property type="entry name" value="PFOR_II"/>
    <property type="match status" value="1"/>
</dbReference>
<dbReference type="InterPro" id="IPR050722">
    <property type="entry name" value="Pyruvate:ferred/Flavod_OxRd"/>
</dbReference>
<dbReference type="PANTHER" id="PTHR32154:SF14">
    <property type="entry name" value="2-OXOGLUTARATE SYNTHASE SUBUNIT KORA"/>
    <property type="match status" value="1"/>
</dbReference>
<protein>
    <submittedName>
        <fullName evidence="4">2-oxoglutarate ferredoxin oxidoreductase subunit alpha</fullName>
        <ecNumber evidence="4">1.2.7.3</ecNumber>
    </submittedName>
</protein>
<dbReference type="Pfam" id="PF01855">
    <property type="entry name" value="POR_N"/>
    <property type="match status" value="1"/>
</dbReference>
<dbReference type="InterPro" id="IPR002880">
    <property type="entry name" value="Pyrv_Fd/Flavodoxin_OxRdtase_N"/>
</dbReference>
<name>A0A0S7WL38_UNCT6</name>
<dbReference type="SUPFAM" id="SSF52518">
    <property type="entry name" value="Thiamin diphosphate-binding fold (THDP-binding)"/>
    <property type="match status" value="1"/>
</dbReference>
<dbReference type="GO" id="GO:0006979">
    <property type="term" value="P:response to oxidative stress"/>
    <property type="evidence" value="ECO:0007669"/>
    <property type="project" value="TreeGrafter"/>
</dbReference>
<accession>A0A0S7WL38</accession>
<dbReference type="EMBL" id="LIZT01000010">
    <property type="protein sequence ID" value="KPJ50894.1"/>
    <property type="molecule type" value="Genomic_DNA"/>
</dbReference>
<gene>
    <name evidence="4" type="ORF">AMJ40_01480</name>
</gene>
<reference evidence="4 5" key="1">
    <citation type="journal article" date="2015" name="Microbiome">
        <title>Genomic resolution of linkages in carbon, nitrogen, and sulfur cycling among widespread estuary sediment bacteria.</title>
        <authorList>
            <person name="Baker B.J."/>
            <person name="Lazar C.S."/>
            <person name="Teske A.P."/>
            <person name="Dick G.J."/>
        </authorList>
    </citation>
    <scope>NUCLEOTIDE SEQUENCE [LARGE SCALE GENOMIC DNA]</scope>
    <source>
        <strain evidence="4">DG_26</strain>
    </source>
</reference>
<evidence type="ECO:0000313" key="4">
    <source>
        <dbReference type="EMBL" id="KPJ50894.1"/>
    </source>
</evidence>
<dbReference type="Gene3D" id="3.40.50.920">
    <property type="match status" value="1"/>
</dbReference>